<evidence type="ECO:0000313" key="2">
    <source>
        <dbReference type="EMBL" id="CEK59603.1"/>
    </source>
</evidence>
<dbReference type="InterPro" id="IPR052220">
    <property type="entry name" value="METTL25"/>
</dbReference>
<feature type="domain" description="Methyltransferase" evidence="1">
    <location>
        <begin position="55"/>
        <end position="138"/>
    </location>
</feature>
<dbReference type="CDD" id="cd02440">
    <property type="entry name" value="AdoMet_MTases"/>
    <property type="match status" value="1"/>
</dbReference>
<feature type="non-terminal residue" evidence="2">
    <location>
        <position position="174"/>
    </location>
</feature>
<dbReference type="SUPFAM" id="SSF53335">
    <property type="entry name" value="S-adenosyl-L-methionine-dependent methyltransferases"/>
    <property type="match status" value="1"/>
</dbReference>
<protein>
    <recommendedName>
        <fullName evidence="1">Methyltransferase domain-containing protein</fullName>
    </recommendedName>
</protein>
<dbReference type="PANTHER" id="PTHR12496">
    <property type="entry name" value="CGI-41 METHYLTRANSFERASE"/>
    <property type="match status" value="1"/>
</dbReference>
<gene>
    <name evidence="2" type="primary">ORF36873</name>
</gene>
<dbReference type="AlphaFoldDB" id="A0A0B6YTN2"/>
<sequence length="174" mass="19156">NDADHWLSSFITDAYKCHLENTATVSTMLDVVNSLDELKNIAENSEVTSEAMSEKKSHEIKAISEAVVCLYKCCKADVVVDVGSGKGYLGCELARHHKLPVLGLDSSDTNTQGALQRDGRLAKRWKGLTRRKERQKRIPQDGSTLACSKTSEQVTSLVPDCSKTFEQVNTLVPD</sequence>
<proteinExistence type="predicted"/>
<accession>A0A0B6YTN2</accession>
<evidence type="ECO:0000259" key="1">
    <source>
        <dbReference type="Pfam" id="PF13679"/>
    </source>
</evidence>
<dbReference type="EMBL" id="HACG01012738">
    <property type="protein sequence ID" value="CEK59603.1"/>
    <property type="molecule type" value="Transcribed_RNA"/>
</dbReference>
<dbReference type="Gene3D" id="3.40.50.150">
    <property type="entry name" value="Vaccinia Virus protein VP39"/>
    <property type="match status" value="1"/>
</dbReference>
<dbReference type="PANTHER" id="PTHR12496:SF9">
    <property type="entry name" value="METHYLTRANSFERASE-LIKE PROTEIN 25-RELATED"/>
    <property type="match status" value="1"/>
</dbReference>
<name>A0A0B6YTN2_9EUPU</name>
<feature type="non-terminal residue" evidence="2">
    <location>
        <position position="1"/>
    </location>
</feature>
<dbReference type="InterPro" id="IPR029063">
    <property type="entry name" value="SAM-dependent_MTases_sf"/>
</dbReference>
<reference evidence="2" key="1">
    <citation type="submission" date="2014-12" db="EMBL/GenBank/DDBJ databases">
        <title>Insight into the proteome of Arion vulgaris.</title>
        <authorList>
            <person name="Aradska J."/>
            <person name="Bulat T."/>
            <person name="Smidak R."/>
            <person name="Sarate P."/>
            <person name="Gangsoo J."/>
            <person name="Sialana F."/>
            <person name="Bilban M."/>
            <person name="Lubec G."/>
        </authorList>
    </citation>
    <scope>NUCLEOTIDE SEQUENCE</scope>
    <source>
        <tissue evidence="2">Skin</tissue>
    </source>
</reference>
<dbReference type="Pfam" id="PF13679">
    <property type="entry name" value="Methyltransf_32"/>
    <property type="match status" value="1"/>
</dbReference>
<dbReference type="InterPro" id="IPR025714">
    <property type="entry name" value="Methyltranfer_dom"/>
</dbReference>
<organism evidence="2">
    <name type="scientific">Arion vulgaris</name>
    <dbReference type="NCBI Taxonomy" id="1028688"/>
    <lineage>
        <taxon>Eukaryota</taxon>
        <taxon>Metazoa</taxon>
        <taxon>Spiralia</taxon>
        <taxon>Lophotrochozoa</taxon>
        <taxon>Mollusca</taxon>
        <taxon>Gastropoda</taxon>
        <taxon>Heterobranchia</taxon>
        <taxon>Euthyneura</taxon>
        <taxon>Panpulmonata</taxon>
        <taxon>Eupulmonata</taxon>
        <taxon>Stylommatophora</taxon>
        <taxon>Helicina</taxon>
        <taxon>Arionoidea</taxon>
        <taxon>Arionidae</taxon>
        <taxon>Arion</taxon>
    </lineage>
</organism>